<evidence type="ECO:0000313" key="2">
    <source>
        <dbReference type="EMBL" id="KAK6794072.1"/>
    </source>
</evidence>
<evidence type="ECO:0008006" key="4">
    <source>
        <dbReference type="Google" id="ProtNLM"/>
    </source>
</evidence>
<dbReference type="PANTHER" id="PTHR37078">
    <property type="entry name" value="NODULE CYSTEINE-RICH (NCR) SECRETED PEPTIDE"/>
    <property type="match status" value="1"/>
</dbReference>
<dbReference type="PANTHER" id="PTHR37078:SF4">
    <property type="entry name" value="PROTEIN, PUTATIVE-RELATED"/>
    <property type="match status" value="1"/>
</dbReference>
<evidence type="ECO:0000256" key="1">
    <source>
        <dbReference type="SAM" id="SignalP"/>
    </source>
</evidence>
<feature type="chain" id="PRO_5042915861" description="Transmembrane protein" evidence="1">
    <location>
        <begin position="25"/>
        <end position="74"/>
    </location>
</feature>
<comment type="caution">
    <text evidence="2">The sequence shown here is derived from an EMBL/GenBank/DDBJ whole genome shotgun (WGS) entry which is preliminary data.</text>
</comment>
<feature type="signal peptide" evidence="1">
    <location>
        <begin position="1"/>
        <end position="24"/>
    </location>
</feature>
<keyword evidence="1" id="KW-0732">Signal</keyword>
<dbReference type="EMBL" id="JBANQN010000003">
    <property type="protein sequence ID" value="KAK6794072.1"/>
    <property type="molecule type" value="Genomic_DNA"/>
</dbReference>
<gene>
    <name evidence="2" type="ORF">RDI58_007525</name>
</gene>
<reference evidence="2 3" key="1">
    <citation type="submission" date="2024-02" db="EMBL/GenBank/DDBJ databases">
        <title>de novo genome assembly of Solanum bulbocastanum strain 11H21.</title>
        <authorList>
            <person name="Hosaka A.J."/>
        </authorList>
    </citation>
    <scope>NUCLEOTIDE SEQUENCE [LARGE SCALE GENOMIC DNA]</scope>
    <source>
        <tissue evidence="2">Young leaves</tissue>
    </source>
</reference>
<protein>
    <recommendedName>
        <fullName evidence="4">Transmembrane protein</fullName>
    </recommendedName>
</protein>
<dbReference type="AlphaFoldDB" id="A0AAN8U0Z7"/>
<accession>A0AAN8U0Z7</accession>
<sequence>MMGISKPFVFFVLLVLVMMITTSSLEGDYSKIFSTIGLECKCCDGEEGECTKSWHGTCSNFQCSSWKQYSFRKP</sequence>
<keyword evidence="3" id="KW-1185">Reference proteome</keyword>
<name>A0AAN8U0Z7_SOLBU</name>
<evidence type="ECO:0000313" key="3">
    <source>
        <dbReference type="Proteomes" id="UP001371456"/>
    </source>
</evidence>
<proteinExistence type="predicted"/>
<organism evidence="2 3">
    <name type="scientific">Solanum bulbocastanum</name>
    <name type="common">Wild potato</name>
    <dbReference type="NCBI Taxonomy" id="147425"/>
    <lineage>
        <taxon>Eukaryota</taxon>
        <taxon>Viridiplantae</taxon>
        <taxon>Streptophyta</taxon>
        <taxon>Embryophyta</taxon>
        <taxon>Tracheophyta</taxon>
        <taxon>Spermatophyta</taxon>
        <taxon>Magnoliopsida</taxon>
        <taxon>eudicotyledons</taxon>
        <taxon>Gunneridae</taxon>
        <taxon>Pentapetalae</taxon>
        <taxon>asterids</taxon>
        <taxon>lamiids</taxon>
        <taxon>Solanales</taxon>
        <taxon>Solanaceae</taxon>
        <taxon>Solanoideae</taxon>
        <taxon>Solaneae</taxon>
        <taxon>Solanum</taxon>
    </lineage>
</organism>
<dbReference type="Proteomes" id="UP001371456">
    <property type="component" value="Unassembled WGS sequence"/>
</dbReference>